<dbReference type="Proteomes" id="UP000254346">
    <property type="component" value="Unassembled WGS sequence"/>
</dbReference>
<name>A0A379VL39_SALET</name>
<accession>A0A379VL39</accession>
<evidence type="ECO:0000313" key="2">
    <source>
        <dbReference type="EMBL" id="SUH07586.1"/>
    </source>
</evidence>
<evidence type="ECO:0000256" key="1">
    <source>
        <dbReference type="SAM" id="MobiDB-lite"/>
    </source>
</evidence>
<dbReference type="AlphaFoldDB" id="A0A379VL39"/>
<feature type="region of interest" description="Disordered" evidence="1">
    <location>
        <begin position="51"/>
        <end position="70"/>
    </location>
</feature>
<gene>
    <name evidence="2" type="ORF">NCTC8256_01486</name>
</gene>
<dbReference type="InterPro" id="IPR011010">
    <property type="entry name" value="DNA_brk_join_enz"/>
</dbReference>
<dbReference type="GO" id="GO:0003677">
    <property type="term" value="F:DNA binding"/>
    <property type="evidence" value="ECO:0007669"/>
    <property type="project" value="InterPro"/>
</dbReference>
<reference evidence="2 3" key="1">
    <citation type="submission" date="2018-06" db="EMBL/GenBank/DDBJ databases">
        <authorList>
            <consortium name="Pathogen Informatics"/>
            <person name="Doyle S."/>
        </authorList>
    </citation>
    <scope>NUCLEOTIDE SEQUENCE [LARGE SCALE GENOMIC DNA]</scope>
    <source>
        <strain evidence="2 3">NCTC8256</strain>
    </source>
</reference>
<dbReference type="EMBL" id="UGXR01000001">
    <property type="protein sequence ID" value="SUH07586.1"/>
    <property type="molecule type" value="Genomic_DNA"/>
</dbReference>
<feature type="compositionally biased region" description="Basic and acidic residues" evidence="1">
    <location>
        <begin position="59"/>
        <end position="70"/>
    </location>
</feature>
<proteinExistence type="predicted"/>
<evidence type="ECO:0000313" key="3">
    <source>
        <dbReference type="Proteomes" id="UP000254346"/>
    </source>
</evidence>
<organism evidence="2 3">
    <name type="scientific">Salmonella enterica I</name>
    <dbReference type="NCBI Taxonomy" id="59201"/>
    <lineage>
        <taxon>Bacteria</taxon>
        <taxon>Pseudomonadati</taxon>
        <taxon>Pseudomonadota</taxon>
        <taxon>Gammaproteobacteria</taxon>
        <taxon>Enterobacterales</taxon>
        <taxon>Enterobacteriaceae</taxon>
        <taxon>Salmonella</taxon>
    </lineage>
</organism>
<sequence length="70" mass="8066">MITKVCLATGARWSEAENLQGHQLSKYRITYTKTKGKKTEPYRYLRNCTMNSPKTEGSYSRHAEKPLNAQ</sequence>
<dbReference type="SUPFAM" id="SSF56349">
    <property type="entry name" value="DNA breaking-rejoining enzymes"/>
    <property type="match status" value="1"/>
</dbReference>
<protein>
    <submittedName>
        <fullName evidence="2">Phage integrase</fullName>
    </submittedName>
</protein>